<dbReference type="Pfam" id="PF00067">
    <property type="entry name" value="p450"/>
    <property type="match status" value="1"/>
</dbReference>
<feature type="binding site" description="axial binding residue" evidence="7">
    <location>
        <position position="444"/>
    </location>
    <ligand>
        <name>heme</name>
        <dbReference type="ChEBI" id="CHEBI:30413"/>
    </ligand>
    <ligandPart>
        <name>Fe</name>
        <dbReference type="ChEBI" id="CHEBI:18248"/>
    </ligandPart>
</feature>
<comment type="similarity">
    <text evidence="2 8">Belongs to the cytochrome P450 family.</text>
</comment>
<dbReference type="SUPFAM" id="SSF48264">
    <property type="entry name" value="Cytochrome P450"/>
    <property type="match status" value="1"/>
</dbReference>
<comment type="cofactor">
    <cofactor evidence="1 7">
        <name>heme</name>
        <dbReference type="ChEBI" id="CHEBI:30413"/>
    </cofactor>
</comment>
<dbReference type="AlphaFoldDB" id="A0A1D2N0W9"/>
<dbReference type="OrthoDB" id="6081913at2759"/>
<evidence type="ECO:0000256" key="6">
    <source>
        <dbReference type="ARBA" id="ARBA00023033"/>
    </source>
</evidence>
<dbReference type="EMBL" id="LJIJ01000342">
    <property type="protein sequence ID" value="ODM98555.1"/>
    <property type="molecule type" value="Genomic_DNA"/>
</dbReference>
<dbReference type="PRINTS" id="PR00385">
    <property type="entry name" value="P450"/>
</dbReference>
<evidence type="ECO:0000256" key="8">
    <source>
        <dbReference type="RuleBase" id="RU000461"/>
    </source>
</evidence>
<dbReference type="PRINTS" id="PR00463">
    <property type="entry name" value="EP450I"/>
</dbReference>
<proteinExistence type="inferred from homology"/>
<keyword evidence="10" id="KW-1185">Reference proteome</keyword>
<evidence type="ECO:0000313" key="9">
    <source>
        <dbReference type="EMBL" id="ODM98555.1"/>
    </source>
</evidence>
<dbReference type="STRING" id="48709.A0A1D2N0W9"/>
<accession>A0A1D2N0W9</accession>
<evidence type="ECO:0000256" key="2">
    <source>
        <dbReference type="ARBA" id="ARBA00010617"/>
    </source>
</evidence>
<dbReference type="InterPro" id="IPR001128">
    <property type="entry name" value="Cyt_P450"/>
</dbReference>
<dbReference type="GO" id="GO:0005506">
    <property type="term" value="F:iron ion binding"/>
    <property type="evidence" value="ECO:0007669"/>
    <property type="project" value="InterPro"/>
</dbReference>
<reference evidence="9 10" key="1">
    <citation type="journal article" date="2016" name="Genome Biol. Evol.">
        <title>Gene Family Evolution Reflects Adaptation to Soil Environmental Stressors in the Genome of the Collembolan Orchesella cincta.</title>
        <authorList>
            <person name="Faddeeva-Vakhrusheva A."/>
            <person name="Derks M.F."/>
            <person name="Anvar S.Y."/>
            <person name="Agamennone V."/>
            <person name="Suring W."/>
            <person name="Smit S."/>
            <person name="van Straalen N.M."/>
            <person name="Roelofs D."/>
        </authorList>
    </citation>
    <scope>NUCLEOTIDE SEQUENCE [LARGE SCALE GENOMIC DNA]</scope>
    <source>
        <tissue evidence="9">Mixed pool</tissue>
    </source>
</reference>
<dbReference type="InterPro" id="IPR050182">
    <property type="entry name" value="Cytochrome_P450_fam2"/>
</dbReference>
<dbReference type="InterPro" id="IPR017972">
    <property type="entry name" value="Cyt_P450_CS"/>
</dbReference>
<keyword evidence="5 7" id="KW-0408">Iron</keyword>
<evidence type="ECO:0000256" key="1">
    <source>
        <dbReference type="ARBA" id="ARBA00001971"/>
    </source>
</evidence>
<evidence type="ECO:0000256" key="3">
    <source>
        <dbReference type="ARBA" id="ARBA00022723"/>
    </source>
</evidence>
<evidence type="ECO:0000313" key="10">
    <source>
        <dbReference type="Proteomes" id="UP000094527"/>
    </source>
</evidence>
<sequence length="500" mass="56181">MVFGLIEAFLVATASLFALIYFTKSKKESRYPPGPTPLPLLGNLHQIGRDPLKAFQQWAKQYGPIYTVRMGSNHTIVINDHKLLKELFSDNASTGRDNDNPVFNAFSKTSGIINAEGPTWVEQRRFTVSKLRDMGLLKRSIESLILTEVKSLLKVLERNAGKPLSENRMFNGAVVNTLWGIVSGERSEWDAEVEPEILKRAGELVPSINRVSSTGLIFAPFLRYIVPKWSGWTDWINKLSNFLELMDVTIANHTKNGGSDHPQNFIDYYLGQIGTEEDPASSFYKDTGGENLKAVLSDLFLAGSETSSTSLAWTMLHLSQDQVAQRRMQKELDKVLGEPGSRLPSCEDRPLLPFTEAVAMEVLRLDPVAPFGVPHKMRQDMEFHGHFLPKGATVWANIYGIHHDPNVWGDDVEEFKPERFLNDDGTKVIRRDAFIPFSIGRRACPGMPLALDTLFLFLSSIFHRFNVEPDPDCLMADFTPLVGIALKPKPFKVVFNTRTT</sequence>
<dbReference type="FunFam" id="1.10.630.10:FF:000036">
    <property type="entry name" value="CYtochrome P450 family"/>
    <property type="match status" value="1"/>
</dbReference>
<evidence type="ECO:0000256" key="4">
    <source>
        <dbReference type="ARBA" id="ARBA00023002"/>
    </source>
</evidence>
<evidence type="ECO:0000256" key="5">
    <source>
        <dbReference type="ARBA" id="ARBA00023004"/>
    </source>
</evidence>
<name>A0A1D2N0W9_ORCCI</name>
<protein>
    <submittedName>
        <fullName evidence="9">Methyl farnesoate epoxidase</fullName>
    </submittedName>
</protein>
<dbReference type="PANTHER" id="PTHR24300">
    <property type="entry name" value="CYTOCHROME P450 508A4-RELATED"/>
    <property type="match status" value="1"/>
</dbReference>
<dbReference type="GO" id="GO:0006082">
    <property type="term" value="P:organic acid metabolic process"/>
    <property type="evidence" value="ECO:0007669"/>
    <property type="project" value="TreeGrafter"/>
</dbReference>
<comment type="caution">
    <text evidence="9">The sequence shown here is derived from an EMBL/GenBank/DDBJ whole genome shotgun (WGS) entry which is preliminary data.</text>
</comment>
<keyword evidence="7 8" id="KW-0349">Heme</keyword>
<dbReference type="PANTHER" id="PTHR24300:SF375">
    <property type="entry name" value="CYTOCHROME P450 FAMILY"/>
    <property type="match status" value="1"/>
</dbReference>
<dbReference type="InterPro" id="IPR036396">
    <property type="entry name" value="Cyt_P450_sf"/>
</dbReference>
<keyword evidence="6 8" id="KW-0503">Monooxygenase</keyword>
<dbReference type="Gene3D" id="1.10.630.10">
    <property type="entry name" value="Cytochrome P450"/>
    <property type="match status" value="1"/>
</dbReference>
<organism evidence="9 10">
    <name type="scientific">Orchesella cincta</name>
    <name type="common">Springtail</name>
    <name type="synonym">Podura cincta</name>
    <dbReference type="NCBI Taxonomy" id="48709"/>
    <lineage>
        <taxon>Eukaryota</taxon>
        <taxon>Metazoa</taxon>
        <taxon>Ecdysozoa</taxon>
        <taxon>Arthropoda</taxon>
        <taxon>Hexapoda</taxon>
        <taxon>Collembola</taxon>
        <taxon>Entomobryomorpha</taxon>
        <taxon>Entomobryoidea</taxon>
        <taxon>Orchesellidae</taxon>
        <taxon>Orchesellinae</taxon>
        <taxon>Orchesella</taxon>
    </lineage>
</organism>
<dbReference type="GO" id="GO:0016712">
    <property type="term" value="F:oxidoreductase activity, acting on paired donors, with incorporation or reduction of molecular oxygen, reduced flavin or flavoprotein as one donor, and incorporation of one atom of oxygen"/>
    <property type="evidence" value="ECO:0007669"/>
    <property type="project" value="TreeGrafter"/>
</dbReference>
<dbReference type="GO" id="GO:0006805">
    <property type="term" value="P:xenobiotic metabolic process"/>
    <property type="evidence" value="ECO:0007669"/>
    <property type="project" value="TreeGrafter"/>
</dbReference>
<dbReference type="PROSITE" id="PS00086">
    <property type="entry name" value="CYTOCHROME_P450"/>
    <property type="match status" value="1"/>
</dbReference>
<dbReference type="InterPro" id="IPR002401">
    <property type="entry name" value="Cyt_P450_E_grp-I"/>
</dbReference>
<gene>
    <name evidence="9" type="ORF">Ocin01_08119</name>
</gene>
<dbReference type="GO" id="GO:0005737">
    <property type="term" value="C:cytoplasm"/>
    <property type="evidence" value="ECO:0007669"/>
    <property type="project" value="TreeGrafter"/>
</dbReference>
<evidence type="ECO:0000256" key="7">
    <source>
        <dbReference type="PIRSR" id="PIRSR602401-1"/>
    </source>
</evidence>
<dbReference type="GO" id="GO:0020037">
    <property type="term" value="F:heme binding"/>
    <property type="evidence" value="ECO:0007669"/>
    <property type="project" value="InterPro"/>
</dbReference>
<dbReference type="Proteomes" id="UP000094527">
    <property type="component" value="Unassembled WGS sequence"/>
</dbReference>
<keyword evidence="3 7" id="KW-0479">Metal-binding</keyword>
<keyword evidence="4 8" id="KW-0560">Oxidoreductase</keyword>